<keyword evidence="4" id="KW-0862">Zinc</keyword>
<evidence type="ECO:0000259" key="9">
    <source>
        <dbReference type="Pfam" id="PF04909"/>
    </source>
</evidence>
<keyword evidence="5 8" id="KW-0456">Lyase</keyword>
<protein>
    <recommendedName>
        <fullName evidence="7">6-methylsalicylate decarboxylase</fullName>
        <ecNumber evidence="7">4.1.1.52</ecNumber>
    </recommendedName>
</protein>
<gene>
    <name evidence="10" type="ORF">BJX66DRAFT_351563</name>
</gene>
<keyword evidence="3 8" id="KW-0210">Decarboxylase</keyword>
<dbReference type="Gene3D" id="3.20.20.140">
    <property type="entry name" value="Metal-dependent hydrolases"/>
    <property type="match status" value="1"/>
</dbReference>
<evidence type="ECO:0000256" key="1">
    <source>
        <dbReference type="ARBA" id="ARBA00005871"/>
    </source>
</evidence>
<dbReference type="Pfam" id="PF04909">
    <property type="entry name" value="Amidohydro_2"/>
    <property type="match status" value="1"/>
</dbReference>
<evidence type="ECO:0000256" key="4">
    <source>
        <dbReference type="ARBA" id="ARBA00022833"/>
    </source>
</evidence>
<evidence type="ECO:0000313" key="10">
    <source>
        <dbReference type="EMBL" id="KAL2793798.1"/>
    </source>
</evidence>
<keyword evidence="11" id="KW-1185">Reference proteome</keyword>
<dbReference type="PANTHER" id="PTHR21240:SF29">
    <property type="entry name" value="AMIDOHYDROLASE-RELATED DOMAIN-CONTAINING PROTEIN"/>
    <property type="match status" value="1"/>
</dbReference>
<comment type="catalytic activity">
    <reaction evidence="6">
        <text>6-methylsalicylate + H(+) = 3-methylphenol + CO2</text>
        <dbReference type="Rhea" id="RHEA:23112"/>
        <dbReference type="ChEBI" id="CHEBI:15378"/>
        <dbReference type="ChEBI" id="CHEBI:16526"/>
        <dbReference type="ChEBI" id="CHEBI:17231"/>
        <dbReference type="ChEBI" id="CHEBI:36658"/>
        <dbReference type="EC" id="4.1.1.52"/>
    </reaction>
    <physiologicalReaction direction="left-to-right" evidence="6">
        <dbReference type="Rhea" id="RHEA:23113"/>
    </physiologicalReaction>
</comment>
<sequence>MERIDTHCHIVPTGWRKWCEKYGWEKPDGMPVIPKWSSEAHITLMEKLNIKRSILSITSPGTHLKANDFELARQVTRETNDEIAQAHREYPDKFSFFASLPLPDVDGSLQEIDRVRDMPGCCGFALMTNAQGHYLGDDIYGPVFAKLNERPTVIFMHPTECCSIKNPDTEKPLPQYPTPMLEYYFDTTRAVVNLLLTETPTRYSNLTFLVSHCGAALAPLVERVGVFSTSLLKGNAKLSSDALKELLRTRFYFDLAGFPFPDLIHGYLRFGDTSRLLYGSDYPYTPQPLVENLARFMDDNVQELFSEDARAAIYHGNAERLFHF</sequence>
<proteinExistence type="inferred from homology"/>
<comment type="caution">
    <text evidence="10">The sequence shown here is derived from an EMBL/GenBank/DDBJ whole genome shotgun (WGS) entry which is preliminary data.</text>
</comment>
<name>A0ABR4G489_9EURO</name>
<comment type="similarity">
    <text evidence="1">Belongs to the metallo-dependent hydrolases superfamily. ACMSD family.</text>
</comment>
<organism evidence="10 11">
    <name type="scientific">Aspergillus keveii</name>
    <dbReference type="NCBI Taxonomy" id="714993"/>
    <lineage>
        <taxon>Eukaryota</taxon>
        <taxon>Fungi</taxon>
        <taxon>Dikarya</taxon>
        <taxon>Ascomycota</taxon>
        <taxon>Pezizomycotina</taxon>
        <taxon>Eurotiomycetes</taxon>
        <taxon>Eurotiomycetidae</taxon>
        <taxon>Eurotiales</taxon>
        <taxon>Aspergillaceae</taxon>
        <taxon>Aspergillus</taxon>
        <taxon>Aspergillus subgen. Nidulantes</taxon>
    </lineage>
</organism>
<dbReference type="EC" id="4.1.1.52" evidence="7"/>
<dbReference type="PANTHER" id="PTHR21240">
    <property type="entry name" value="2-AMINO-3-CARBOXYLMUCONATE-6-SEMIALDEHYDE DECARBOXYLASE"/>
    <property type="match status" value="1"/>
</dbReference>
<evidence type="ECO:0000256" key="3">
    <source>
        <dbReference type="ARBA" id="ARBA00022793"/>
    </source>
</evidence>
<evidence type="ECO:0000256" key="8">
    <source>
        <dbReference type="RuleBase" id="RU366045"/>
    </source>
</evidence>
<keyword evidence="2" id="KW-0479">Metal-binding</keyword>
<evidence type="ECO:0000256" key="7">
    <source>
        <dbReference type="ARBA" id="ARBA00038889"/>
    </source>
</evidence>
<feature type="domain" description="Amidohydrolase-related" evidence="9">
    <location>
        <begin position="4"/>
        <end position="324"/>
    </location>
</feature>
<dbReference type="InterPro" id="IPR032466">
    <property type="entry name" value="Metal_Hydrolase"/>
</dbReference>
<accession>A0ABR4G489</accession>
<reference evidence="10 11" key="1">
    <citation type="submission" date="2024-07" db="EMBL/GenBank/DDBJ databases">
        <title>Section-level genome sequencing and comparative genomics of Aspergillus sections Usti and Cavernicolus.</title>
        <authorList>
            <consortium name="Lawrence Berkeley National Laboratory"/>
            <person name="Nybo J.L."/>
            <person name="Vesth T.C."/>
            <person name="Theobald S."/>
            <person name="Frisvad J.C."/>
            <person name="Larsen T.O."/>
            <person name="Kjaerboelling I."/>
            <person name="Rothschild-Mancinelli K."/>
            <person name="Lyhne E.K."/>
            <person name="Kogle M.E."/>
            <person name="Barry K."/>
            <person name="Clum A."/>
            <person name="Na H."/>
            <person name="Ledsgaard L."/>
            <person name="Lin J."/>
            <person name="Lipzen A."/>
            <person name="Kuo A."/>
            <person name="Riley R."/>
            <person name="Mondo S."/>
            <person name="Labutti K."/>
            <person name="Haridas S."/>
            <person name="Pangalinan J."/>
            <person name="Salamov A.A."/>
            <person name="Simmons B.A."/>
            <person name="Magnuson J.K."/>
            <person name="Chen J."/>
            <person name="Drula E."/>
            <person name="Henrissat B."/>
            <person name="Wiebenga A."/>
            <person name="Lubbers R.J."/>
            <person name="Gomes A.C."/>
            <person name="Makela M.R."/>
            <person name="Stajich J."/>
            <person name="Grigoriev I.V."/>
            <person name="Mortensen U.H."/>
            <person name="De Vries R.P."/>
            <person name="Baker S.E."/>
            <person name="Andersen M.R."/>
        </authorList>
    </citation>
    <scope>NUCLEOTIDE SEQUENCE [LARGE SCALE GENOMIC DNA]</scope>
    <source>
        <strain evidence="10 11">CBS 209.92</strain>
    </source>
</reference>
<dbReference type="InterPro" id="IPR032465">
    <property type="entry name" value="ACMSD"/>
</dbReference>
<evidence type="ECO:0000256" key="6">
    <source>
        <dbReference type="ARBA" id="ARBA00036832"/>
    </source>
</evidence>
<evidence type="ECO:0000256" key="5">
    <source>
        <dbReference type="ARBA" id="ARBA00023239"/>
    </source>
</evidence>
<dbReference type="Proteomes" id="UP001610563">
    <property type="component" value="Unassembled WGS sequence"/>
</dbReference>
<dbReference type="InterPro" id="IPR006680">
    <property type="entry name" value="Amidohydro-rel"/>
</dbReference>
<dbReference type="EMBL" id="JBFTWV010000053">
    <property type="protein sequence ID" value="KAL2793798.1"/>
    <property type="molecule type" value="Genomic_DNA"/>
</dbReference>
<dbReference type="SUPFAM" id="SSF51556">
    <property type="entry name" value="Metallo-dependent hydrolases"/>
    <property type="match status" value="1"/>
</dbReference>
<evidence type="ECO:0000256" key="2">
    <source>
        <dbReference type="ARBA" id="ARBA00022723"/>
    </source>
</evidence>
<evidence type="ECO:0000313" key="11">
    <source>
        <dbReference type="Proteomes" id="UP001610563"/>
    </source>
</evidence>